<dbReference type="PIRSF" id="PIRSF004846">
    <property type="entry name" value="ModA"/>
    <property type="match status" value="1"/>
</dbReference>
<dbReference type="NCBIfam" id="TIGR01256">
    <property type="entry name" value="modA"/>
    <property type="match status" value="1"/>
</dbReference>
<evidence type="ECO:0000256" key="5">
    <source>
        <dbReference type="SAM" id="SignalP"/>
    </source>
</evidence>
<dbReference type="InterPro" id="IPR005950">
    <property type="entry name" value="ModA"/>
</dbReference>
<feature type="chain" id="PRO_5004233834" evidence="5">
    <location>
        <begin position="24"/>
        <end position="255"/>
    </location>
</feature>
<evidence type="ECO:0000256" key="1">
    <source>
        <dbReference type="ARBA" id="ARBA00009175"/>
    </source>
</evidence>
<evidence type="ECO:0000256" key="2">
    <source>
        <dbReference type="ARBA" id="ARBA00022723"/>
    </source>
</evidence>
<feature type="binding site" evidence="4">
    <location>
        <position position="70"/>
    </location>
    <ligand>
        <name>molybdate</name>
        <dbReference type="ChEBI" id="CHEBI:36264"/>
    </ligand>
</feature>
<evidence type="ECO:0000256" key="4">
    <source>
        <dbReference type="PIRSR" id="PIRSR004846-1"/>
    </source>
</evidence>
<dbReference type="eggNOG" id="COG0725">
    <property type="taxonomic scope" value="Bacteria"/>
</dbReference>
<evidence type="ECO:0000313" key="6">
    <source>
        <dbReference type="EMBL" id="AAZ54366.1"/>
    </source>
</evidence>
<dbReference type="GO" id="GO:0015689">
    <property type="term" value="P:molybdate ion transport"/>
    <property type="evidence" value="ECO:0007669"/>
    <property type="project" value="InterPro"/>
</dbReference>
<name>Q47T51_THEFY</name>
<proteinExistence type="inferred from homology"/>
<evidence type="ECO:0000256" key="3">
    <source>
        <dbReference type="ARBA" id="ARBA00022729"/>
    </source>
</evidence>
<dbReference type="EMBL" id="CP000088">
    <property type="protein sequence ID" value="AAZ54366.1"/>
    <property type="molecule type" value="Genomic_DNA"/>
</dbReference>
<comment type="similarity">
    <text evidence="1">Belongs to the bacterial solute-binding protein ModA family.</text>
</comment>
<reference evidence="6" key="1">
    <citation type="submission" date="2005-07" db="EMBL/GenBank/DDBJ databases">
        <title>Complete sequence of Thermobifida fusca YX.</title>
        <authorList>
            <consortium name="US DOE Joint Genome Institute"/>
            <person name="Copeland A."/>
            <person name="Lucas S."/>
            <person name="Lapidus A."/>
            <person name="Barry K."/>
            <person name="Detter J.C."/>
            <person name="Glavina T."/>
            <person name="Hammon N."/>
            <person name="Israni S."/>
            <person name="Pitluck S."/>
            <person name="Di Bartolo G."/>
            <person name="Chain P."/>
            <person name="Schmutz J."/>
            <person name="Larimer F."/>
            <person name="Land M."/>
            <person name="Lykidis A."/>
            <person name="Richardson P."/>
        </authorList>
    </citation>
    <scope>NUCLEOTIDE SEQUENCE</scope>
    <source>
        <strain evidence="6">YX</strain>
    </source>
</reference>
<feature type="signal peptide" evidence="5">
    <location>
        <begin position="1"/>
        <end position="23"/>
    </location>
</feature>
<gene>
    <name evidence="6" type="ordered locus">Tfu_0328</name>
</gene>
<dbReference type="PANTHER" id="PTHR30632:SF0">
    <property type="entry name" value="SULFATE-BINDING PROTEIN"/>
    <property type="match status" value="1"/>
</dbReference>
<dbReference type="InterPro" id="IPR050682">
    <property type="entry name" value="ModA/WtpA"/>
</dbReference>
<dbReference type="HOGENOM" id="CLU_065520_0_1_11"/>
<sequence>MRFARCVVAVCAVLVGSACTPVADGSASGPPERTLTVFAAASLTDVFRTWGAQFAEQHPGTTVEFAFAGSSALAEQLAQGAPADVFASADQATMDRVVADVGVADEPVVFARNTLQIAVPPENPAGIGSLDDLAADGTTVALCAEHVPCGAASRAVLDAAGVAVDPVTWEEDVRAALTRVRLGEVDAALVYRSDVVAAGGDVHGIDIPEAAAAVNDYPIAVLADAAEPELAQAWTAFVTSPDNAKVLDDAGFLLP</sequence>
<feature type="binding site" evidence="4">
    <location>
        <position position="173"/>
    </location>
    <ligand>
        <name>molybdate</name>
        <dbReference type="ChEBI" id="CHEBI:36264"/>
    </ligand>
</feature>
<keyword evidence="2 4" id="KW-0479">Metal-binding</keyword>
<feature type="binding site" evidence="4">
    <location>
        <position position="42"/>
    </location>
    <ligand>
        <name>molybdate</name>
        <dbReference type="ChEBI" id="CHEBI:36264"/>
    </ligand>
</feature>
<feature type="binding site" evidence="4">
    <location>
        <position position="191"/>
    </location>
    <ligand>
        <name>molybdate</name>
        <dbReference type="ChEBI" id="CHEBI:36264"/>
    </ligand>
</feature>
<keyword evidence="3 5" id="KW-0732">Signal</keyword>
<dbReference type="Gene3D" id="3.40.190.10">
    <property type="entry name" value="Periplasmic binding protein-like II"/>
    <property type="match status" value="2"/>
</dbReference>
<dbReference type="SUPFAM" id="SSF53850">
    <property type="entry name" value="Periplasmic binding protein-like II"/>
    <property type="match status" value="1"/>
</dbReference>
<dbReference type="PROSITE" id="PS51257">
    <property type="entry name" value="PROKAR_LIPOPROTEIN"/>
    <property type="match status" value="1"/>
</dbReference>
<dbReference type="Pfam" id="PF13531">
    <property type="entry name" value="SBP_bac_11"/>
    <property type="match status" value="1"/>
</dbReference>
<protein>
    <submittedName>
        <fullName evidence="6">Molybdenum ABC transporter, periplasmic binding protein</fullName>
    </submittedName>
</protein>
<dbReference type="GO" id="GO:0046872">
    <property type="term" value="F:metal ion binding"/>
    <property type="evidence" value="ECO:0007669"/>
    <property type="project" value="UniProtKB-KW"/>
</dbReference>
<dbReference type="CDD" id="cd13538">
    <property type="entry name" value="PBP2_ModA_like_1"/>
    <property type="match status" value="1"/>
</dbReference>
<dbReference type="GO" id="GO:0030973">
    <property type="term" value="F:molybdate ion binding"/>
    <property type="evidence" value="ECO:0007669"/>
    <property type="project" value="TreeGrafter"/>
</dbReference>
<accession>Q47T51</accession>
<dbReference type="PANTHER" id="PTHR30632">
    <property type="entry name" value="MOLYBDATE-BINDING PERIPLASMIC PROTEIN"/>
    <property type="match status" value="1"/>
</dbReference>
<dbReference type="AlphaFoldDB" id="Q47T51"/>
<dbReference type="STRING" id="269800.Tfu_0328"/>
<organism evidence="6">
    <name type="scientific">Thermobifida fusca (strain YX)</name>
    <dbReference type="NCBI Taxonomy" id="269800"/>
    <lineage>
        <taxon>Bacteria</taxon>
        <taxon>Bacillati</taxon>
        <taxon>Actinomycetota</taxon>
        <taxon>Actinomycetes</taxon>
        <taxon>Streptosporangiales</taxon>
        <taxon>Nocardiopsidaceae</taxon>
        <taxon>Thermobifida</taxon>
    </lineage>
</organism>
<dbReference type="KEGG" id="tfu:Tfu_0328"/>
<keyword evidence="4" id="KW-0500">Molybdenum</keyword>